<evidence type="ECO:0000313" key="3">
    <source>
        <dbReference type="EMBL" id="EGT49740.1"/>
    </source>
</evidence>
<dbReference type="Proteomes" id="UP000008068">
    <property type="component" value="Unassembled WGS sequence"/>
</dbReference>
<dbReference type="OMA" id="RCNGHCT"/>
<evidence type="ECO:0000256" key="2">
    <source>
        <dbReference type="SAM" id="SignalP"/>
    </source>
</evidence>
<feature type="region of interest" description="Disordered" evidence="1">
    <location>
        <begin position="292"/>
        <end position="318"/>
    </location>
</feature>
<sequence>MNFAVTYSLLNLLLLARNSYASTTTTGPDHETTPLVAKDCKSCSPGSLKLVARNDTPAPVIMGNYQEDGCLVTVVACDIPECSDALLDSYRPDGTFKRVTNEEGDVWPHLEMKCSPDGEWIWDGEVQTEFSCYAEDCVIPSTTPASSPSSWSTTVTINGTETTVSPFSTESTTPFLTTTPKKCSLCLDVATVMADENVKFETPVMTPRPADPGSSDCSFFQITCKAENGKRCEKIELYDGFTVISEDSFIINYNVSCPGDKFTGAEGANVLSKLMCKYKNCEDYTSTTGITMGSSTSGTGSTASEFTGSTTSVASTTSSACSGKCANIESVMADENVRFERPLFIPKEIEYDACAEISIVCQAEEGQRCEQITLYLVPLATFRRCSIMRSLKNTSSHGISKFSGHPDKHYCILMDSRDIATTDCSCKAHEVSCELYNVDTCEFHALMVTNANLDPVILASSETNIVKGNIYCNGNGKYQADGQDITSIYCISDGCVKN</sequence>
<name>G0MCU3_CAEBE</name>
<feature type="signal peptide" evidence="2">
    <location>
        <begin position="1"/>
        <end position="21"/>
    </location>
</feature>
<evidence type="ECO:0000256" key="1">
    <source>
        <dbReference type="SAM" id="MobiDB-lite"/>
    </source>
</evidence>
<dbReference type="HOGENOM" id="CLU_570160_0_0_1"/>
<proteinExistence type="predicted"/>
<reference evidence="4" key="1">
    <citation type="submission" date="2011-07" db="EMBL/GenBank/DDBJ databases">
        <authorList>
            <consortium name="Caenorhabditis brenneri Sequencing and Analysis Consortium"/>
            <person name="Wilson R.K."/>
        </authorList>
    </citation>
    <scope>NUCLEOTIDE SEQUENCE [LARGE SCALE GENOMIC DNA]</scope>
    <source>
        <strain evidence="4">PB2801</strain>
    </source>
</reference>
<keyword evidence="4" id="KW-1185">Reference proteome</keyword>
<protein>
    <recommendedName>
        <fullName evidence="5">DUF281 domain-containing protein</fullName>
    </recommendedName>
</protein>
<dbReference type="InParanoid" id="G0MCU3"/>
<dbReference type="eggNOG" id="ENOG502TJER">
    <property type="taxonomic scope" value="Eukaryota"/>
</dbReference>
<dbReference type="AlphaFoldDB" id="G0MCU3"/>
<feature type="chain" id="PRO_5003402999" description="DUF281 domain-containing protein" evidence="2">
    <location>
        <begin position="22"/>
        <end position="498"/>
    </location>
</feature>
<accession>G0MCU3</accession>
<gene>
    <name evidence="3" type="ORF">CAEBREN_14313</name>
</gene>
<keyword evidence="2" id="KW-0732">Signal</keyword>
<dbReference type="EMBL" id="GL379790">
    <property type="protein sequence ID" value="EGT49740.1"/>
    <property type="molecule type" value="Genomic_DNA"/>
</dbReference>
<organism evidence="4">
    <name type="scientific">Caenorhabditis brenneri</name>
    <name type="common">Nematode worm</name>
    <dbReference type="NCBI Taxonomy" id="135651"/>
    <lineage>
        <taxon>Eukaryota</taxon>
        <taxon>Metazoa</taxon>
        <taxon>Ecdysozoa</taxon>
        <taxon>Nematoda</taxon>
        <taxon>Chromadorea</taxon>
        <taxon>Rhabditida</taxon>
        <taxon>Rhabditina</taxon>
        <taxon>Rhabditomorpha</taxon>
        <taxon>Rhabditoidea</taxon>
        <taxon>Rhabditidae</taxon>
        <taxon>Peloderinae</taxon>
        <taxon>Caenorhabditis</taxon>
    </lineage>
</organism>
<evidence type="ECO:0000313" key="4">
    <source>
        <dbReference type="Proteomes" id="UP000008068"/>
    </source>
</evidence>
<dbReference type="OrthoDB" id="5903166at2759"/>
<evidence type="ECO:0008006" key="5">
    <source>
        <dbReference type="Google" id="ProtNLM"/>
    </source>
</evidence>